<dbReference type="SMART" id="SM00229">
    <property type="entry name" value="RasGEFN"/>
    <property type="match status" value="1"/>
</dbReference>
<feature type="compositionally biased region" description="Polar residues" evidence="12">
    <location>
        <begin position="740"/>
        <end position="755"/>
    </location>
</feature>
<dbReference type="CDD" id="cd00155">
    <property type="entry name" value="RasGEF"/>
    <property type="match status" value="1"/>
</dbReference>
<dbReference type="InterPro" id="IPR057827">
    <property type="entry name" value="WW_fungi"/>
</dbReference>
<dbReference type="InterPro" id="IPR036028">
    <property type="entry name" value="SH3-like_dom_sf"/>
</dbReference>
<keyword evidence="9" id="KW-0967">Endosome</keyword>
<dbReference type="InterPro" id="IPR036964">
    <property type="entry name" value="RASGEF_cat_dom_sf"/>
</dbReference>
<feature type="domain" description="Ras-GEF" evidence="14">
    <location>
        <begin position="982"/>
        <end position="1219"/>
    </location>
</feature>
<accession>A0AAN9UMK9</accession>
<evidence type="ECO:0000256" key="4">
    <source>
        <dbReference type="ARBA" id="ARBA00011446"/>
    </source>
</evidence>
<dbReference type="Gene3D" id="2.30.30.40">
    <property type="entry name" value="SH3 Domains"/>
    <property type="match status" value="1"/>
</dbReference>
<dbReference type="InterPro" id="IPR000651">
    <property type="entry name" value="Ras-like_Gua-exchang_fac_N"/>
</dbReference>
<feature type="region of interest" description="Disordered" evidence="12">
    <location>
        <begin position="260"/>
        <end position="317"/>
    </location>
</feature>
<dbReference type="InterPro" id="IPR056685">
    <property type="entry name" value="DUF7783"/>
</dbReference>
<feature type="region of interest" description="Disordered" evidence="12">
    <location>
        <begin position="726"/>
        <end position="762"/>
    </location>
</feature>
<dbReference type="CDD" id="cd11883">
    <property type="entry name" value="SH3_Sdc25"/>
    <property type="match status" value="1"/>
</dbReference>
<evidence type="ECO:0000256" key="9">
    <source>
        <dbReference type="ARBA" id="ARBA00022753"/>
    </source>
</evidence>
<dbReference type="Pfam" id="PF00018">
    <property type="entry name" value="SH3_1"/>
    <property type="match status" value="1"/>
</dbReference>
<evidence type="ECO:0000256" key="7">
    <source>
        <dbReference type="ARBA" id="ARBA00022443"/>
    </source>
</evidence>
<dbReference type="InterPro" id="IPR001895">
    <property type="entry name" value="RASGEF_cat_dom"/>
</dbReference>
<dbReference type="Pfam" id="PF25006">
    <property type="entry name" value="DUF7783"/>
    <property type="match status" value="1"/>
</dbReference>
<dbReference type="Pfam" id="PF23518">
    <property type="entry name" value="WW_2"/>
    <property type="match status" value="1"/>
</dbReference>
<dbReference type="GO" id="GO:0007265">
    <property type="term" value="P:Ras protein signal transduction"/>
    <property type="evidence" value="ECO:0007669"/>
    <property type="project" value="TreeGrafter"/>
</dbReference>
<evidence type="ECO:0000256" key="10">
    <source>
        <dbReference type="PROSITE-ProRule" id="PRU00168"/>
    </source>
</evidence>
<feature type="domain" description="N-terminal Ras-GEF" evidence="15">
    <location>
        <begin position="813"/>
        <end position="946"/>
    </location>
</feature>
<name>A0AAN9UMK9_9PEZI</name>
<gene>
    <name evidence="16" type="primary">CDC25</name>
    <name evidence="16" type="ORF">SLS62_006424</name>
</gene>
<evidence type="ECO:0000256" key="8">
    <source>
        <dbReference type="ARBA" id="ARBA00022658"/>
    </source>
</evidence>
<dbReference type="PANTHER" id="PTHR23113:SF368">
    <property type="entry name" value="CELL DIVISION CONTROL PROTEIN 25"/>
    <property type="match status" value="1"/>
</dbReference>
<dbReference type="Proteomes" id="UP001320420">
    <property type="component" value="Unassembled WGS sequence"/>
</dbReference>
<feature type="region of interest" description="Disordered" evidence="12">
    <location>
        <begin position="1"/>
        <end position="53"/>
    </location>
</feature>
<dbReference type="FunFam" id="2.30.30.40:FF:000072">
    <property type="entry name" value="Unconventional Myosin IB"/>
    <property type="match status" value="1"/>
</dbReference>
<dbReference type="InterPro" id="IPR019804">
    <property type="entry name" value="Ras_G-nucl-exch_fac_CS"/>
</dbReference>
<keyword evidence="17" id="KW-1185">Reference proteome</keyword>
<dbReference type="SMART" id="SM00147">
    <property type="entry name" value="RasGEF"/>
    <property type="match status" value="1"/>
</dbReference>
<protein>
    <recommendedName>
        <fullName evidence="5">Class E vacuolar protein-sorting machinery protein HSE1</fullName>
    </recommendedName>
    <alternativeName>
        <fullName evidence="6">Class E vacuolar protein-sorting machinery protein hse1</fullName>
    </alternativeName>
</protein>
<comment type="similarity">
    <text evidence="3">Belongs to the STAM family.</text>
</comment>
<evidence type="ECO:0000256" key="11">
    <source>
        <dbReference type="PROSITE-ProRule" id="PRU00192"/>
    </source>
</evidence>
<sequence>MLMTQSPVSPLVTTQNNTKTYNARNRSRSNTLDNNPDSAIALSDGPAPSLSTRFNEDHTSAYSYTMNGMIGTSPQGSLYVRALYDYEADDRTSLSFHEGDVILVITQLESGWWDGVINGVRGWFPSNYCQTITNPDEIPDSLQANDMDQGDDELEDQVTYEEDFDDEFESDQDDFNALPLEGTRKGQGQGSIKTDFWLPQATSDGRLYYFNTQTGERRVELPLDSPTSINETGPSDRMKVNMPEYTRPPPELMAGGMVQDEDEDSEFTSASEAEGESLMSSMGSLPPRKKSHAYTNESSSIGISPSPSMDSITGGVAGLRRGTDPFINTNLSMSSATLGPMPILASATSFTNADFNLPQAATIPRSFFDDGASQPLTWNTLVANMKRAIDRYREAITSSNRSEYVSRAEDISDHLRLLLAAGSGTTDNHSGQPSIISTNKALYPHFRDMMSKFSKLVISSHIAAADWPNAESVQKCMQEADGVLLGVFSFVEVARQQRGEDIPRLFPGFVIGSTTGGSWQSNGLGPRDPITSNFLEDEEGTTEPTAILDGKLLERLDEYKRLLVSSIKDLEKNLGLSDKIVTSYRHELISNNVCAAGGKVLEMFKPWIAMIESIDLSSLGDSFQTPQLADLSTNKQSLYDNISDLILGCQAVAGPLSDEWAEVRGESLENRLDYVRSCGRALETNASHIGFSLQLLSEQVQINLQQLQEDRMRDDIYQREQLKRGDTMPYNPVHGRTESRTMSSRPPLITSQSYTEGEVGKPTYRKGGNLSKAAKILGEGNLPDSSAIQPVDEAAPFLKLDFEHDLSYDQKTSPPTIKGGSLLALAEQLTRHDKLDSNFNNTFLLTYRSFTTARELFELLVQRFNLQPPEGLSHSDYDIWRDRKQKPIRFRVVNILKNWFDNFWMEEPTEESKQLIRDVFSFARDHINSTQTPGSGPLMAVLDQRLNGRDNASKRMVQTFANNVPAPIMPKNMKKLKFLDIDVTEFARQLTIIESKLYGKIKPTECLNKRWQKKVGEGDPEPAPNVKALILHSNQMTNWVAEMILAQLDVRRRVMVIKHFVAVADKCRGLNNFSTLTSIISALGTAPIARLKRTWDQVPARTNVTLETMRSLMAGTKNFSEYREALHAANPPCIPFFGVYLTDLTFIEDGIPSITKKTNLINFAKRAKTAEVIRDVQQYQNAPYSLQPVPELQDYILSNMQAAGDVHEMYDKSLAIEPREREDEKIVRYVALREQQMAASQGQLYFG</sequence>
<evidence type="ECO:0000259" key="14">
    <source>
        <dbReference type="PROSITE" id="PS50009"/>
    </source>
</evidence>
<keyword evidence="8 10" id="KW-0344">Guanine-nucleotide releasing factor</keyword>
<evidence type="ECO:0000256" key="12">
    <source>
        <dbReference type="SAM" id="MobiDB-lite"/>
    </source>
</evidence>
<dbReference type="Pfam" id="PF25008">
    <property type="entry name" value="DUF7784"/>
    <property type="match status" value="1"/>
</dbReference>
<evidence type="ECO:0000259" key="15">
    <source>
        <dbReference type="PROSITE" id="PS50212"/>
    </source>
</evidence>
<reference evidence="16 17" key="1">
    <citation type="submission" date="2024-02" db="EMBL/GenBank/DDBJ databases">
        <title>De novo assembly and annotation of 12 fungi associated with fruit tree decline syndrome in Ontario, Canada.</title>
        <authorList>
            <person name="Sulman M."/>
            <person name="Ellouze W."/>
            <person name="Ilyukhin E."/>
        </authorList>
    </citation>
    <scope>NUCLEOTIDE SEQUENCE [LARGE SCALE GENOMIC DNA]</scope>
    <source>
        <strain evidence="16 17">M11/M66-122</strain>
    </source>
</reference>
<evidence type="ECO:0000256" key="1">
    <source>
        <dbReference type="ARBA" id="ARBA00002654"/>
    </source>
</evidence>
<evidence type="ECO:0000313" key="17">
    <source>
        <dbReference type="Proteomes" id="UP001320420"/>
    </source>
</evidence>
<dbReference type="InterPro" id="IPR056686">
    <property type="entry name" value="DUF7784"/>
</dbReference>
<keyword evidence="16" id="KW-0132">Cell division</keyword>
<dbReference type="SMART" id="SM00326">
    <property type="entry name" value="SH3"/>
    <property type="match status" value="1"/>
</dbReference>
<dbReference type="PRINTS" id="PR00452">
    <property type="entry name" value="SH3DOMAIN"/>
</dbReference>
<organism evidence="16 17">
    <name type="scientific">Diatrype stigma</name>
    <dbReference type="NCBI Taxonomy" id="117547"/>
    <lineage>
        <taxon>Eukaryota</taxon>
        <taxon>Fungi</taxon>
        <taxon>Dikarya</taxon>
        <taxon>Ascomycota</taxon>
        <taxon>Pezizomycotina</taxon>
        <taxon>Sordariomycetes</taxon>
        <taxon>Xylariomycetidae</taxon>
        <taxon>Xylariales</taxon>
        <taxon>Diatrypaceae</taxon>
        <taxon>Diatrype</taxon>
    </lineage>
</organism>
<comment type="subcellular location">
    <subcellularLocation>
        <location evidence="2">Endosome membrane</location>
        <topology evidence="2">Peripheral membrane protein</topology>
        <orientation evidence="2">Cytoplasmic side</orientation>
    </subcellularLocation>
</comment>
<dbReference type="InterPro" id="IPR023578">
    <property type="entry name" value="Ras_GEF_dom_sf"/>
</dbReference>
<dbReference type="PROSITE" id="PS00720">
    <property type="entry name" value="RASGEF"/>
    <property type="match status" value="1"/>
</dbReference>
<proteinExistence type="inferred from homology"/>
<dbReference type="GO" id="GO:0005085">
    <property type="term" value="F:guanyl-nucleotide exchange factor activity"/>
    <property type="evidence" value="ECO:0007669"/>
    <property type="project" value="UniProtKB-KW"/>
</dbReference>
<feature type="compositionally biased region" description="Low complexity" evidence="12">
    <location>
        <begin position="298"/>
        <end position="312"/>
    </location>
</feature>
<dbReference type="AlphaFoldDB" id="A0AAN9UMK9"/>
<dbReference type="PROSITE" id="PS50009">
    <property type="entry name" value="RASGEF_CAT"/>
    <property type="match status" value="1"/>
</dbReference>
<comment type="function">
    <text evidence="1">Component of the ESCRT-0 complex which is the sorting receptor for ubiquitinated cargo proteins at the multivesicular body (MVB).</text>
</comment>
<dbReference type="PANTHER" id="PTHR23113">
    <property type="entry name" value="GUANINE NUCLEOTIDE EXCHANGE FACTOR"/>
    <property type="match status" value="1"/>
</dbReference>
<dbReference type="Gene3D" id="1.10.840.10">
    <property type="entry name" value="Ras guanine-nucleotide exchange factors catalytic domain"/>
    <property type="match status" value="1"/>
</dbReference>
<feature type="compositionally biased region" description="Polar residues" evidence="12">
    <location>
        <begin position="1"/>
        <end position="37"/>
    </location>
</feature>
<evidence type="ECO:0000256" key="2">
    <source>
        <dbReference type="ARBA" id="ARBA00004125"/>
    </source>
</evidence>
<evidence type="ECO:0000256" key="3">
    <source>
        <dbReference type="ARBA" id="ARBA00009666"/>
    </source>
</evidence>
<dbReference type="Gene3D" id="1.20.870.10">
    <property type="entry name" value="Son of sevenless (SoS) protein Chain: S domain 1"/>
    <property type="match status" value="1"/>
</dbReference>
<dbReference type="EMBL" id="JAKJXP020000047">
    <property type="protein sequence ID" value="KAK7751599.1"/>
    <property type="molecule type" value="Genomic_DNA"/>
</dbReference>
<dbReference type="InterPro" id="IPR001452">
    <property type="entry name" value="SH3_domain"/>
</dbReference>
<dbReference type="SUPFAM" id="SSF50044">
    <property type="entry name" value="SH3-domain"/>
    <property type="match status" value="1"/>
</dbReference>
<evidence type="ECO:0000256" key="6">
    <source>
        <dbReference type="ARBA" id="ARBA00018978"/>
    </source>
</evidence>
<dbReference type="Pfam" id="PF00618">
    <property type="entry name" value="RasGEF_N"/>
    <property type="match status" value="1"/>
</dbReference>
<comment type="subunit">
    <text evidence="4">Component of the ESCRT-0 complex composed of HSE1 and VPS27.</text>
</comment>
<keyword evidence="16" id="KW-0131">Cell cycle</keyword>
<keyword evidence="7 11" id="KW-0728">SH3 domain</keyword>
<dbReference type="GO" id="GO:0005886">
    <property type="term" value="C:plasma membrane"/>
    <property type="evidence" value="ECO:0007669"/>
    <property type="project" value="TreeGrafter"/>
</dbReference>
<dbReference type="GO" id="GO:0051301">
    <property type="term" value="P:cell division"/>
    <property type="evidence" value="ECO:0007669"/>
    <property type="project" value="UniProtKB-KW"/>
</dbReference>
<evidence type="ECO:0000259" key="13">
    <source>
        <dbReference type="PROSITE" id="PS50002"/>
    </source>
</evidence>
<dbReference type="Pfam" id="PF00617">
    <property type="entry name" value="RasGEF"/>
    <property type="match status" value="1"/>
</dbReference>
<evidence type="ECO:0000313" key="16">
    <source>
        <dbReference type="EMBL" id="KAK7751599.1"/>
    </source>
</evidence>
<dbReference type="SUPFAM" id="SSF48366">
    <property type="entry name" value="Ras GEF"/>
    <property type="match status" value="1"/>
</dbReference>
<comment type="caution">
    <text evidence="16">The sequence shown here is derived from an EMBL/GenBank/DDBJ whole genome shotgun (WGS) entry which is preliminary data.</text>
</comment>
<dbReference type="GO" id="GO:0010008">
    <property type="term" value="C:endosome membrane"/>
    <property type="evidence" value="ECO:0007669"/>
    <property type="project" value="UniProtKB-SubCell"/>
</dbReference>
<dbReference type="CDD" id="cd06224">
    <property type="entry name" value="REM"/>
    <property type="match status" value="1"/>
</dbReference>
<evidence type="ECO:0000256" key="5">
    <source>
        <dbReference type="ARBA" id="ARBA00017923"/>
    </source>
</evidence>
<dbReference type="PROSITE" id="PS50002">
    <property type="entry name" value="SH3"/>
    <property type="match status" value="1"/>
</dbReference>
<dbReference type="PROSITE" id="PS50212">
    <property type="entry name" value="RASGEF_NTER"/>
    <property type="match status" value="1"/>
</dbReference>
<feature type="domain" description="SH3" evidence="13">
    <location>
        <begin position="75"/>
        <end position="134"/>
    </location>
</feature>
<dbReference type="InterPro" id="IPR008937">
    <property type="entry name" value="Ras-like_GEF"/>
</dbReference>